<protein>
    <recommendedName>
        <fullName evidence="10">Polyadenylate-binding protein</fullName>
        <shortName evidence="10">PABP</shortName>
    </recommendedName>
</protein>
<comment type="function">
    <text evidence="8">Binds the poly(A) tail of mRNA. Appears to be an important mediator of the multiple roles of the poly(A) tail in mRNA biogenesis, stability and translation.</text>
</comment>
<dbReference type="EMBL" id="ASHM01005029">
    <property type="protein sequence ID" value="PNY12088.1"/>
    <property type="molecule type" value="Genomic_DNA"/>
</dbReference>
<dbReference type="CDD" id="cd12380">
    <property type="entry name" value="RRM3_I_PABPs"/>
    <property type="match status" value="1"/>
</dbReference>
<keyword evidence="4 10" id="KW-0963">Cytoplasm</keyword>
<dbReference type="InterPro" id="IPR000504">
    <property type="entry name" value="RRM_dom"/>
</dbReference>
<dbReference type="SMART" id="SM00360">
    <property type="entry name" value="RRM"/>
    <property type="match status" value="4"/>
</dbReference>
<evidence type="ECO:0000256" key="9">
    <source>
        <dbReference type="PROSITE-ProRule" id="PRU00176"/>
    </source>
</evidence>
<dbReference type="InterPro" id="IPR035979">
    <property type="entry name" value="RBD_domain_sf"/>
</dbReference>
<comment type="similarity">
    <text evidence="3 10">Belongs to the polyadenylate-binding protein type-1 family.</text>
</comment>
<keyword evidence="6 9" id="KW-0694">RNA-binding</keyword>
<dbReference type="CDD" id="cd12379">
    <property type="entry name" value="RRM2_I_PABPs"/>
    <property type="match status" value="1"/>
</dbReference>
<evidence type="ECO:0000256" key="1">
    <source>
        <dbReference type="ARBA" id="ARBA00004123"/>
    </source>
</evidence>
<dbReference type="InterPro" id="IPR045305">
    <property type="entry name" value="RRM2_I_PABPs"/>
</dbReference>
<dbReference type="SUPFAM" id="SSF63570">
    <property type="entry name" value="PABC (PABP) domain"/>
    <property type="match status" value="1"/>
</dbReference>
<comment type="subcellular location">
    <subcellularLocation>
        <location evidence="2 10">Cytoplasm</location>
    </subcellularLocation>
    <subcellularLocation>
        <location evidence="1">Nucleus</location>
    </subcellularLocation>
</comment>
<evidence type="ECO:0000259" key="12">
    <source>
        <dbReference type="PROSITE" id="PS51309"/>
    </source>
</evidence>
<proteinExistence type="inferred from homology"/>
<dbReference type="ExpressionAtlas" id="A0A2K3P9W4">
    <property type="expression patterns" value="baseline"/>
</dbReference>
<evidence type="ECO:0000313" key="14">
    <source>
        <dbReference type="EMBL" id="PNY12196.1"/>
    </source>
</evidence>
<dbReference type="STRING" id="57577.A0A2K3P9W4"/>
<evidence type="ECO:0000256" key="8">
    <source>
        <dbReference type="ARBA" id="ARBA00054110"/>
    </source>
</evidence>
<dbReference type="PROSITE" id="PS50102">
    <property type="entry name" value="RRM"/>
    <property type="match status" value="4"/>
</dbReference>
<dbReference type="SMART" id="SM00517">
    <property type="entry name" value="PolyA"/>
    <property type="match status" value="1"/>
</dbReference>
<dbReference type="PROSITE" id="PS51309">
    <property type="entry name" value="PABC"/>
    <property type="match status" value="1"/>
</dbReference>
<feature type="domain" description="RRM" evidence="11">
    <location>
        <begin position="120"/>
        <end position="197"/>
    </location>
</feature>
<evidence type="ECO:0000256" key="4">
    <source>
        <dbReference type="ARBA" id="ARBA00022490"/>
    </source>
</evidence>
<evidence type="ECO:0000313" key="15">
    <source>
        <dbReference type="Proteomes" id="UP000236291"/>
    </source>
</evidence>
<name>A0A2K3P9W4_TRIPR</name>
<dbReference type="EMBL" id="ASHM01005109">
    <property type="protein sequence ID" value="PNY12196.1"/>
    <property type="molecule type" value="Genomic_DNA"/>
</dbReference>
<evidence type="ECO:0000256" key="2">
    <source>
        <dbReference type="ARBA" id="ARBA00004496"/>
    </source>
</evidence>
<feature type="domain" description="RRM" evidence="11">
    <location>
        <begin position="211"/>
        <end position="289"/>
    </location>
</feature>
<dbReference type="FunFam" id="3.30.70.330:FF:000003">
    <property type="entry name" value="Polyadenylate-binding protein"/>
    <property type="match status" value="1"/>
</dbReference>
<dbReference type="SMART" id="SM00361">
    <property type="entry name" value="RRM_1"/>
    <property type="match status" value="4"/>
</dbReference>
<evidence type="ECO:0000259" key="11">
    <source>
        <dbReference type="PROSITE" id="PS50102"/>
    </source>
</evidence>
<dbReference type="PANTHER" id="PTHR24012">
    <property type="entry name" value="RNA BINDING PROTEIN"/>
    <property type="match status" value="1"/>
</dbReference>
<dbReference type="Pfam" id="PF00658">
    <property type="entry name" value="MLLE"/>
    <property type="match status" value="1"/>
</dbReference>
<dbReference type="FunFam" id="3.30.70.330:FF:000435">
    <property type="entry name" value="Polyadenylate-binding protein"/>
    <property type="match status" value="1"/>
</dbReference>
<dbReference type="GO" id="GO:0005737">
    <property type="term" value="C:cytoplasm"/>
    <property type="evidence" value="ECO:0007669"/>
    <property type="project" value="UniProtKB-SubCell"/>
</dbReference>
<dbReference type="InterPro" id="IPR003954">
    <property type="entry name" value="RRM_euk-type"/>
</dbReference>
<evidence type="ECO:0000256" key="7">
    <source>
        <dbReference type="ARBA" id="ARBA00023242"/>
    </source>
</evidence>
<dbReference type="Gene3D" id="3.30.70.330">
    <property type="match status" value="4"/>
</dbReference>
<dbReference type="SUPFAM" id="SSF54928">
    <property type="entry name" value="RNA-binding domain, RBD"/>
    <property type="match status" value="2"/>
</dbReference>
<keyword evidence="5" id="KW-0677">Repeat</keyword>
<dbReference type="GO" id="GO:0005634">
    <property type="term" value="C:nucleus"/>
    <property type="evidence" value="ECO:0007669"/>
    <property type="project" value="UniProtKB-SubCell"/>
</dbReference>
<evidence type="ECO:0000313" key="13">
    <source>
        <dbReference type="EMBL" id="PNY12088.1"/>
    </source>
</evidence>
<accession>A0A2K3P9W4</accession>
<comment type="caution">
    <text evidence="13">The sequence shown here is derived from an EMBL/GenBank/DDBJ whole genome shotgun (WGS) entry which is preliminary data.</text>
</comment>
<keyword evidence="7" id="KW-0539">Nucleus</keyword>
<dbReference type="InterPro" id="IPR002004">
    <property type="entry name" value="PABP_HYD_C"/>
</dbReference>
<evidence type="ECO:0000256" key="6">
    <source>
        <dbReference type="ARBA" id="ARBA00022884"/>
    </source>
</evidence>
<evidence type="ECO:0000256" key="10">
    <source>
        <dbReference type="RuleBase" id="RU362004"/>
    </source>
</evidence>
<dbReference type="GO" id="GO:0003723">
    <property type="term" value="F:RNA binding"/>
    <property type="evidence" value="ECO:0007669"/>
    <property type="project" value="UniProtKB-UniRule"/>
</dbReference>
<reference evidence="13 15" key="2">
    <citation type="journal article" date="2017" name="Front. Plant Sci.">
        <title>Gene Classification and Mining of Molecular Markers Useful in Red Clover (Trifolium pratense) Breeding.</title>
        <authorList>
            <person name="Istvanek J."/>
            <person name="Dluhosova J."/>
            <person name="Dluhos P."/>
            <person name="Patkova L."/>
            <person name="Nedelnik J."/>
            <person name="Repkova J."/>
        </authorList>
    </citation>
    <scope>NUCLEOTIDE SEQUENCE [LARGE SCALE GENOMIC DNA]</scope>
    <source>
        <strain evidence="15">cv. Tatra</strain>
        <tissue evidence="13">Young leaves</tissue>
    </source>
</reference>
<sequence>MAAMISSTMAQSGTFVAPATAALTTGSQFVNASLYVGDLEGSVTEGQLFDLFSQVAQVVSVRVCRDQTRPSSLGYAYVNFKNAQDAANAKELLNFTPLNGKPIRIMFSQRDPSVRKSGSGNVFIKNLDKLIDHRTLHTIFAVFGSILSCKVALDGNGQSKGYGFVQFENEQSAENAIKELNGMLLNDKQVYVGFFISYQERARLNQSPKFTNVYIKNLSETLVSDEDLKKLFSPFGTITSARVMKDTNGKSRCFGFVNFQSPDSAAAAVENLNRTTMNDKVLYVGLAQSKEERERELKAKLEQERITRHEKLQRSNLYFKNLEDGFCEEKLKELFCKFGTITSCKVMLDSRGHSTGSGFVAFSTPEEADKAMNEMNGKFVGRKPLFVSVAQRKEERKAQLQAHFAEIAAPGGFAPPAAGIHVYYPEASRLASQQGQGTYDFIPPQPAGFAGGMRPGVAGNFVMPYQLQKQGQNGQRIGARRNGNLRHGHRNQMIHRNSNQGFRYTANNRNGMDSSGVSHGLAGPMLPMTFDGSGVTAPIDNQHPGSTSLASALAAATPENQRMMLGEQLYPLVERLTTKELATKVIGMLLEMDLAEVINLIECPDDLKIKVSEALQVLHDAASESKAGDQLGSLSLNE</sequence>
<dbReference type="Gene3D" id="1.10.1900.10">
    <property type="entry name" value="c-terminal domain of poly(a) binding protein"/>
    <property type="match status" value="1"/>
</dbReference>
<organism evidence="13 15">
    <name type="scientific">Trifolium pratense</name>
    <name type="common">Red clover</name>
    <dbReference type="NCBI Taxonomy" id="57577"/>
    <lineage>
        <taxon>Eukaryota</taxon>
        <taxon>Viridiplantae</taxon>
        <taxon>Streptophyta</taxon>
        <taxon>Embryophyta</taxon>
        <taxon>Tracheophyta</taxon>
        <taxon>Spermatophyta</taxon>
        <taxon>Magnoliopsida</taxon>
        <taxon>eudicotyledons</taxon>
        <taxon>Gunneridae</taxon>
        <taxon>Pentapetalae</taxon>
        <taxon>rosids</taxon>
        <taxon>fabids</taxon>
        <taxon>Fabales</taxon>
        <taxon>Fabaceae</taxon>
        <taxon>Papilionoideae</taxon>
        <taxon>50 kb inversion clade</taxon>
        <taxon>NPAAA clade</taxon>
        <taxon>Hologalegina</taxon>
        <taxon>IRL clade</taxon>
        <taxon>Trifolieae</taxon>
        <taxon>Trifolium</taxon>
    </lineage>
</organism>
<dbReference type="Pfam" id="PF00076">
    <property type="entry name" value="RRM_1"/>
    <property type="match status" value="4"/>
</dbReference>
<gene>
    <name evidence="13" type="ORF">L195_g008709</name>
    <name evidence="14" type="ORF">L195_g008822</name>
</gene>
<feature type="domain" description="RRM" evidence="11">
    <location>
        <begin position="315"/>
        <end position="392"/>
    </location>
</feature>
<dbReference type="NCBIfam" id="TIGR01628">
    <property type="entry name" value="PABP-1234"/>
    <property type="match status" value="1"/>
</dbReference>
<dbReference type="InterPro" id="IPR006515">
    <property type="entry name" value="PABP_1234"/>
</dbReference>
<feature type="domain" description="RRM" evidence="11">
    <location>
        <begin position="32"/>
        <end position="110"/>
    </location>
</feature>
<dbReference type="InterPro" id="IPR012677">
    <property type="entry name" value="Nucleotide-bd_a/b_plait_sf"/>
</dbReference>
<dbReference type="InterPro" id="IPR036053">
    <property type="entry name" value="PABP-dom"/>
</dbReference>
<evidence type="ECO:0000256" key="5">
    <source>
        <dbReference type="ARBA" id="ARBA00022737"/>
    </source>
</evidence>
<dbReference type="Proteomes" id="UP000236291">
    <property type="component" value="Unassembled WGS sequence"/>
</dbReference>
<dbReference type="FunFam" id="3.30.70.330:FF:000651">
    <property type="entry name" value="Poly(A) binding protein cytoplasmic 1 like"/>
    <property type="match status" value="1"/>
</dbReference>
<feature type="domain" description="PABC" evidence="12">
    <location>
        <begin position="545"/>
        <end position="623"/>
    </location>
</feature>
<reference evidence="13 15" key="1">
    <citation type="journal article" date="2014" name="Am. J. Bot.">
        <title>Genome assembly and annotation for red clover (Trifolium pratense; Fabaceae).</title>
        <authorList>
            <person name="Istvanek J."/>
            <person name="Jaros M."/>
            <person name="Krenek A."/>
            <person name="Repkova J."/>
        </authorList>
    </citation>
    <scope>NUCLEOTIDE SEQUENCE [LARGE SCALE GENOMIC DNA]</scope>
    <source>
        <strain evidence="15">cv. Tatra</strain>
        <tissue evidence="13">Young leaves</tissue>
    </source>
</reference>
<evidence type="ECO:0000256" key="3">
    <source>
        <dbReference type="ARBA" id="ARBA00008557"/>
    </source>
</evidence>
<dbReference type="AlphaFoldDB" id="A0A2K3P9W4"/>